<keyword evidence="1" id="KW-0812">Transmembrane</keyword>
<protein>
    <submittedName>
        <fullName evidence="3">Uncharacterized protein</fullName>
    </submittedName>
</protein>
<reference evidence="3 4" key="1">
    <citation type="journal article" date="2016" name="Nat. Commun.">
        <title>Thousands of microbial genomes shed light on interconnected biogeochemical processes in an aquifer system.</title>
        <authorList>
            <person name="Anantharaman K."/>
            <person name="Brown C.T."/>
            <person name="Hug L.A."/>
            <person name="Sharon I."/>
            <person name="Castelle C.J."/>
            <person name="Probst A.J."/>
            <person name="Thomas B.C."/>
            <person name="Singh A."/>
            <person name="Wilkins M.J."/>
            <person name="Karaoz U."/>
            <person name="Brodie E.L."/>
            <person name="Williams K.H."/>
            <person name="Hubbard S.S."/>
            <person name="Banfield J.F."/>
        </authorList>
    </citation>
    <scope>NUCLEOTIDE SEQUENCE [LARGE SCALE GENOMIC DNA]</scope>
</reference>
<keyword evidence="2" id="KW-0732">Signal</keyword>
<evidence type="ECO:0000256" key="1">
    <source>
        <dbReference type="SAM" id="Phobius"/>
    </source>
</evidence>
<dbReference type="EMBL" id="MGFQ01000024">
    <property type="protein sequence ID" value="OGM09239.1"/>
    <property type="molecule type" value="Genomic_DNA"/>
</dbReference>
<name>A0A1F7X3G9_9BACT</name>
<feature type="transmembrane region" description="Helical" evidence="1">
    <location>
        <begin position="44"/>
        <end position="64"/>
    </location>
</feature>
<gene>
    <name evidence="3" type="ORF">A2Z67_04850</name>
</gene>
<keyword evidence="1" id="KW-0472">Membrane</keyword>
<dbReference type="Proteomes" id="UP000176939">
    <property type="component" value="Unassembled WGS sequence"/>
</dbReference>
<comment type="caution">
    <text evidence="3">The sequence shown here is derived from an EMBL/GenBank/DDBJ whole genome shotgun (WGS) entry which is preliminary data.</text>
</comment>
<organism evidence="3 4">
    <name type="scientific">Candidatus Woesebacteria bacterium RBG_13_36_22</name>
    <dbReference type="NCBI Taxonomy" id="1802478"/>
    <lineage>
        <taxon>Bacteria</taxon>
        <taxon>Candidatus Woeseibacteriota</taxon>
    </lineage>
</organism>
<feature type="signal peptide" evidence="2">
    <location>
        <begin position="1"/>
        <end position="21"/>
    </location>
</feature>
<keyword evidence="1" id="KW-1133">Transmembrane helix</keyword>
<proteinExistence type="predicted"/>
<evidence type="ECO:0000313" key="3">
    <source>
        <dbReference type="EMBL" id="OGM09239.1"/>
    </source>
</evidence>
<evidence type="ECO:0000256" key="2">
    <source>
        <dbReference type="SAM" id="SignalP"/>
    </source>
</evidence>
<dbReference type="AlphaFoldDB" id="A0A1F7X3G9"/>
<feature type="chain" id="PRO_5009533696" evidence="2">
    <location>
        <begin position="22"/>
        <end position="113"/>
    </location>
</feature>
<accession>A0A1F7X3G9</accession>
<evidence type="ECO:0000313" key="4">
    <source>
        <dbReference type="Proteomes" id="UP000176939"/>
    </source>
</evidence>
<sequence length="113" mass="12284">MKKLLVLLLLGALLLPNISAAAPPGSLYGEFVAGQQVFSFNQGAYKIIVIYIGGTLDGIAIRLLTSPDNIDMPTGYVFLYKDGRNAYITWRINGVILYFVPVPQNGCQVYIGS</sequence>